<keyword evidence="1" id="KW-0812">Transmembrane</keyword>
<sequence>MTNKINIFILAFITLIFICIIFYWGDYLIKNDYIRREKEGFTTVTINPESADTTDTVRLPINTTTSCKNMCGPPGRCSITGEQCVSDIDCYGCTPPINKKIEESLSEEVPGYNDSGKLTQGVTPTFSVLTTDIGTQAGVINPNAPVPQYFLGVDQWKNKFELGENEFNRKYYPNGNLGFMPNYPIRPTLSGQFKEVGPLASNE</sequence>
<protein>
    <submittedName>
        <fullName evidence="2">Uncharacterized protein</fullName>
    </submittedName>
</protein>
<name>A0A6C0CVT9_9ZZZZ</name>
<organism evidence="2">
    <name type="scientific">viral metagenome</name>
    <dbReference type="NCBI Taxonomy" id="1070528"/>
    <lineage>
        <taxon>unclassified sequences</taxon>
        <taxon>metagenomes</taxon>
        <taxon>organismal metagenomes</taxon>
    </lineage>
</organism>
<accession>A0A6C0CVT9</accession>
<proteinExistence type="predicted"/>
<dbReference type="EMBL" id="MN739494">
    <property type="protein sequence ID" value="QHT08343.1"/>
    <property type="molecule type" value="Genomic_DNA"/>
</dbReference>
<evidence type="ECO:0000256" key="1">
    <source>
        <dbReference type="SAM" id="Phobius"/>
    </source>
</evidence>
<reference evidence="2" key="1">
    <citation type="journal article" date="2020" name="Nature">
        <title>Giant virus diversity and host interactions through global metagenomics.</title>
        <authorList>
            <person name="Schulz F."/>
            <person name="Roux S."/>
            <person name="Paez-Espino D."/>
            <person name="Jungbluth S."/>
            <person name="Walsh D.A."/>
            <person name="Denef V.J."/>
            <person name="McMahon K.D."/>
            <person name="Konstantinidis K.T."/>
            <person name="Eloe-Fadrosh E.A."/>
            <person name="Kyrpides N.C."/>
            <person name="Woyke T."/>
        </authorList>
    </citation>
    <scope>NUCLEOTIDE SEQUENCE</scope>
    <source>
        <strain evidence="2">GVMAG-M-3300022752-66</strain>
    </source>
</reference>
<keyword evidence="1" id="KW-0472">Membrane</keyword>
<evidence type="ECO:0000313" key="2">
    <source>
        <dbReference type="EMBL" id="QHT08343.1"/>
    </source>
</evidence>
<keyword evidence="1" id="KW-1133">Transmembrane helix</keyword>
<feature type="transmembrane region" description="Helical" evidence="1">
    <location>
        <begin position="6"/>
        <end position="29"/>
    </location>
</feature>
<dbReference type="AlphaFoldDB" id="A0A6C0CVT9"/>